<dbReference type="PRINTS" id="PR00508">
    <property type="entry name" value="S21N4MTFRASE"/>
</dbReference>
<sequence length="298" mass="34640">MLGKQNPAPRNRTLFLIEQDYKKYSNFYTLEEKVDDIAEVKNKIILGDCIKGMSCLPDDSIDLIFADPPYYKVDKNYGNGTLKTKTKKQYAEWSEKWIKESARILKKNGSIYICCGWESSGLIQEILEKYFMVKNRITWRREKGRGASKNWKENMEDIWFAVKSKDYIFNIEDVKIKKEIIAPYRYGGKGGQPKGWVEVNGERYRYTHPSNIWVDMVVPFWSMPENTPHPTQKPEKLLERIILASSNEGNLVLDPFLGSGTTAIVAKKLGRNYIGFEVNKDYIRLALKRLDKIENLLI</sequence>
<evidence type="ECO:0000256" key="3">
    <source>
        <dbReference type="ARBA" id="ARBA00022679"/>
    </source>
</evidence>
<dbReference type="Pfam" id="PF01555">
    <property type="entry name" value="N6_N4_Mtase"/>
    <property type="match status" value="1"/>
</dbReference>
<dbReference type="Gene3D" id="3.40.50.150">
    <property type="entry name" value="Vaccinia Virus protein VP39"/>
    <property type="match status" value="1"/>
</dbReference>
<comment type="caution">
    <text evidence="6">The sequence shown here is derived from an EMBL/GenBank/DDBJ whole genome shotgun (WGS) entry which is preliminary data.</text>
</comment>
<proteinExistence type="inferred from homology"/>
<gene>
    <name evidence="6" type="ORF">AUJ66_05595</name>
</gene>
<dbReference type="GO" id="GO:0009007">
    <property type="term" value="F:site-specific DNA-methyltransferase (adenine-specific) activity"/>
    <property type="evidence" value="ECO:0007669"/>
    <property type="project" value="TreeGrafter"/>
</dbReference>
<evidence type="ECO:0000313" key="7">
    <source>
        <dbReference type="Proteomes" id="UP000182278"/>
    </source>
</evidence>
<name>A0A1J4SB98_9BACT</name>
<dbReference type="PANTHER" id="PTHR13370:SF3">
    <property type="entry name" value="TRNA (GUANINE(10)-N2)-METHYLTRANSFERASE HOMOLOG"/>
    <property type="match status" value="1"/>
</dbReference>
<dbReference type="GO" id="GO:0005737">
    <property type="term" value="C:cytoplasm"/>
    <property type="evidence" value="ECO:0007669"/>
    <property type="project" value="TreeGrafter"/>
</dbReference>
<accession>A0A1J4SB98</accession>
<protein>
    <recommendedName>
        <fullName evidence="4">Methyltransferase</fullName>
        <ecNumber evidence="4">2.1.1.-</ecNumber>
    </recommendedName>
</protein>
<dbReference type="PROSITE" id="PS00092">
    <property type="entry name" value="N6_MTASE"/>
    <property type="match status" value="1"/>
</dbReference>
<dbReference type="STRING" id="1817893.AUJ66_05595"/>
<keyword evidence="3" id="KW-0808">Transferase</keyword>
<feature type="domain" description="DNA methylase N-4/N-6" evidence="5">
    <location>
        <begin position="61"/>
        <end position="287"/>
    </location>
</feature>
<evidence type="ECO:0000259" key="5">
    <source>
        <dbReference type="Pfam" id="PF01555"/>
    </source>
</evidence>
<comment type="similarity">
    <text evidence="1 4">Belongs to the N(4)/N(6)-methyltransferase family.</text>
</comment>
<reference evidence="6 7" key="1">
    <citation type="journal article" date="2016" name="Environ. Microbiol.">
        <title>Genomic resolution of a cold subsurface aquifer community provides metabolic insights for novel microbes adapted to high CO concentrations.</title>
        <authorList>
            <person name="Probst A.J."/>
            <person name="Castelle C.J."/>
            <person name="Singh A."/>
            <person name="Brown C.T."/>
            <person name="Anantharaman K."/>
            <person name="Sharon I."/>
            <person name="Hug L.A."/>
            <person name="Burstein D."/>
            <person name="Emerson J.B."/>
            <person name="Thomas B.C."/>
            <person name="Banfield J.F."/>
        </authorList>
    </citation>
    <scope>NUCLEOTIDE SEQUENCE [LARGE SCALE GENOMIC DNA]</scope>
    <source>
        <strain evidence="6">CG1_02_38_46</strain>
    </source>
</reference>
<dbReference type="GO" id="GO:0008170">
    <property type="term" value="F:N-methyltransferase activity"/>
    <property type="evidence" value="ECO:0007669"/>
    <property type="project" value="InterPro"/>
</dbReference>
<keyword evidence="2" id="KW-0489">Methyltransferase</keyword>
<dbReference type="SUPFAM" id="SSF53335">
    <property type="entry name" value="S-adenosyl-L-methionine-dependent methyltransferases"/>
    <property type="match status" value="1"/>
</dbReference>
<evidence type="ECO:0000256" key="2">
    <source>
        <dbReference type="ARBA" id="ARBA00022603"/>
    </source>
</evidence>
<dbReference type="Proteomes" id="UP000182278">
    <property type="component" value="Unassembled WGS sequence"/>
</dbReference>
<dbReference type="InterPro" id="IPR001091">
    <property type="entry name" value="RM_Methyltransferase"/>
</dbReference>
<evidence type="ECO:0000256" key="1">
    <source>
        <dbReference type="ARBA" id="ARBA00006594"/>
    </source>
</evidence>
<dbReference type="AlphaFoldDB" id="A0A1J4SB98"/>
<dbReference type="EC" id="2.1.1.-" evidence="4"/>
<organism evidence="6 7">
    <name type="scientific">Candidatus Desantisbacteria bacterium CG1_02_38_46</name>
    <dbReference type="NCBI Taxonomy" id="1817893"/>
    <lineage>
        <taxon>Bacteria</taxon>
        <taxon>Candidatus Desantisiibacteriota</taxon>
    </lineage>
</organism>
<evidence type="ECO:0000256" key="4">
    <source>
        <dbReference type="RuleBase" id="RU362026"/>
    </source>
</evidence>
<dbReference type="GO" id="GO:0032259">
    <property type="term" value="P:methylation"/>
    <property type="evidence" value="ECO:0007669"/>
    <property type="project" value="UniProtKB-KW"/>
</dbReference>
<dbReference type="EMBL" id="MNUO01000085">
    <property type="protein sequence ID" value="OIN96667.1"/>
    <property type="molecule type" value="Genomic_DNA"/>
</dbReference>
<dbReference type="GO" id="GO:0003677">
    <property type="term" value="F:DNA binding"/>
    <property type="evidence" value="ECO:0007669"/>
    <property type="project" value="InterPro"/>
</dbReference>
<dbReference type="InterPro" id="IPR029063">
    <property type="entry name" value="SAM-dependent_MTases_sf"/>
</dbReference>
<dbReference type="InterPro" id="IPR002052">
    <property type="entry name" value="DNA_methylase_N6_adenine_CS"/>
</dbReference>
<evidence type="ECO:0000313" key="6">
    <source>
        <dbReference type="EMBL" id="OIN96667.1"/>
    </source>
</evidence>
<dbReference type="InterPro" id="IPR002941">
    <property type="entry name" value="DNA_methylase_N4/N6"/>
</dbReference>
<dbReference type="PANTHER" id="PTHR13370">
    <property type="entry name" value="RNA METHYLASE-RELATED"/>
    <property type="match status" value="1"/>
</dbReference>